<comment type="caution">
    <text evidence="1">The sequence shown here is derived from an EMBL/GenBank/DDBJ whole genome shotgun (WGS) entry which is preliminary data.</text>
</comment>
<dbReference type="EMBL" id="MHQL01000051">
    <property type="protein sequence ID" value="OHA01919.1"/>
    <property type="molecule type" value="Genomic_DNA"/>
</dbReference>
<gene>
    <name evidence="1" type="ORF">A3C16_02965</name>
</gene>
<evidence type="ECO:0000313" key="1">
    <source>
        <dbReference type="EMBL" id="OHA01919.1"/>
    </source>
</evidence>
<proteinExistence type="predicted"/>
<protein>
    <submittedName>
        <fullName evidence="1">Uncharacterized protein</fullName>
    </submittedName>
</protein>
<sequence length="110" mass="12193">MTHESIGKTATLPEQIADMILSGSKADSLIILRTLYCDLTGEKDVPQEVECVFEGLPDFLDDQNKTSFMIPLEPGGMSHVTLYREDGKISFILSAGVHADVRKRYTQLGF</sequence>
<dbReference type="AlphaFoldDB" id="A0A1G2KU38"/>
<evidence type="ECO:0000313" key="2">
    <source>
        <dbReference type="Proteomes" id="UP000177811"/>
    </source>
</evidence>
<name>A0A1G2KU38_9BACT</name>
<accession>A0A1G2KU38</accession>
<dbReference type="Proteomes" id="UP000177811">
    <property type="component" value="Unassembled WGS sequence"/>
</dbReference>
<reference evidence="1 2" key="1">
    <citation type="journal article" date="2016" name="Nat. Commun.">
        <title>Thousands of microbial genomes shed light on interconnected biogeochemical processes in an aquifer system.</title>
        <authorList>
            <person name="Anantharaman K."/>
            <person name="Brown C.T."/>
            <person name="Hug L.A."/>
            <person name="Sharon I."/>
            <person name="Castelle C.J."/>
            <person name="Probst A.J."/>
            <person name="Thomas B.C."/>
            <person name="Singh A."/>
            <person name="Wilkins M.J."/>
            <person name="Karaoz U."/>
            <person name="Brodie E.L."/>
            <person name="Williams K.H."/>
            <person name="Hubbard S.S."/>
            <person name="Banfield J.F."/>
        </authorList>
    </citation>
    <scope>NUCLEOTIDE SEQUENCE [LARGE SCALE GENOMIC DNA]</scope>
</reference>
<organism evidence="1 2">
    <name type="scientific">Candidatus Sungbacteria bacterium RIFCSPHIGHO2_02_FULL_51_29</name>
    <dbReference type="NCBI Taxonomy" id="1802273"/>
    <lineage>
        <taxon>Bacteria</taxon>
        <taxon>Candidatus Sungiibacteriota</taxon>
    </lineage>
</organism>